<dbReference type="eggNOG" id="COG2764">
    <property type="taxonomic scope" value="Bacteria"/>
</dbReference>
<dbReference type="Gene3D" id="3.10.180.10">
    <property type="entry name" value="2,3-Dihydroxybiphenyl 1,2-Dioxygenase, domain 1"/>
    <property type="match status" value="1"/>
</dbReference>
<keyword evidence="3" id="KW-1185">Reference proteome</keyword>
<evidence type="ECO:0000259" key="1">
    <source>
        <dbReference type="Pfam" id="PF06983"/>
    </source>
</evidence>
<dbReference type="PANTHER" id="PTHR33990:SF1">
    <property type="entry name" value="PROTEIN YJDN"/>
    <property type="match status" value="1"/>
</dbReference>
<proteinExistence type="predicted"/>
<feature type="domain" description="PhnB-like" evidence="1">
    <location>
        <begin position="5"/>
        <end position="130"/>
    </location>
</feature>
<keyword evidence="2" id="KW-0223">Dioxygenase</keyword>
<organism evidence="2 3">
    <name type="scientific">Haliangium ochraceum (strain DSM 14365 / JCM 11303 / SMP-2)</name>
    <dbReference type="NCBI Taxonomy" id="502025"/>
    <lineage>
        <taxon>Bacteria</taxon>
        <taxon>Pseudomonadati</taxon>
        <taxon>Myxococcota</taxon>
        <taxon>Polyangia</taxon>
        <taxon>Haliangiales</taxon>
        <taxon>Kofleriaceae</taxon>
        <taxon>Haliangium</taxon>
    </lineage>
</organism>
<dbReference type="EMBL" id="CP001804">
    <property type="protein sequence ID" value="ACY18577.1"/>
    <property type="molecule type" value="Genomic_DNA"/>
</dbReference>
<evidence type="ECO:0000313" key="2">
    <source>
        <dbReference type="EMBL" id="ACY18577.1"/>
    </source>
</evidence>
<dbReference type="HOGENOM" id="CLU_046006_17_1_7"/>
<dbReference type="AlphaFoldDB" id="D0LL81"/>
<sequence>MSFQSATPYLHLNGKAEEAMAFYQSALGADLISSQRFGELDDSCPAAMKDRIMHAVMKVGEGMIMMSDGMPDAAPPAGMSVSVALSCTDAEATRKRFDALAEGGAVIAPFNKAPWGAWFGSLTDKYGIAWMFNCDQPS</sequence>
<dbReference type="STRING" id="502025.Hoch_6102"/>
<dbReference type="PANTHER" id="PTHR33990">
    <property type="entry name" value="PROTEIN YJDN-RELATED"/>
    <property type="match status" value="1"/>
</dbReference>
<dbReference type="CDD" id="cd06588">
    <property type="entry name" value="PhnB_like"/>
    <property type="match status" value="1"/>
</dbReference>
<dbReference type="SUPFAM" id="SSF54593">
    <property type="entry name" value="Glyoxalase/Bleomycin resistance protein/Dihydroxybiphenyl dioxygenase"/>
    <property type="match status" value="1"/>
</dbReference>
<gene>
    <name evidence="2" type="ordered locus">Hoch_6102</name>
</gene>
<dbReference type="GO" id="GO:0051213">
    <property type="term" value="F:dioxygenase activity"/>
    <property type="evidence" value="ECO:0007669"/>
    <property type="project" value="UniProtKB-KW"/>
</dbReference>
<dbReference type="KEGG" id="hoh:Hoch_6102"/>
<reference evidence="2 3" key="1">
    <citation type="journal article" date="2010" name="Stand. Genomic Sci.">
        <title>Complete genome sequence of Haliangium ochraceum type strain (SMP-2).</title>
        <authorList>
            <consortium name="US DOE Joint Genome Institute (JGI-PGF)"/>
            <person name="Ivanova N."/>
            <person name="Daum C."/>
            <person name="Lang E."/>
            <person name="Abt B."/>
            <person name="Kopitz M."/>
            <person name="Saunders E."/>
            <person name="Lapidus A."/>
            <person name="Lucas S."/>
            <person name="Glavina Del Rio T."/>
            <person name="Nolan M."/>
            <person name="Tice H."/>
            <person name="Copeland A."/>
            <person name="Cheng J.F."/>
            <person name="Chen F."/>
            <person name="Bruce D."/>
            <person name="Goodwin L."/>
            <person name="Pitluck S."/>
            <person name="Mavromatis K."/>
            <person name="Pati A."/>
            <person name="Mikhailova N."/>
            <person name="Chen A."/>
            <person name="Palaniappan K."/>
            <person name="Land M."/>
            <person name="Hauser L."/>
            <person name="Chang Y.J."/>
            <person name="Jeffries C.D."/>
            <person name="Detter J.C."/>
            <person name="Brettin T."/>
            <person name="Rohde M."/>
            <person name="Goker M."/>
            <person name="Bristow J."/>
            <person name="Markowitz V."/>
            <person name="Eisen J.A."/>
            <person name="Hugenholtz P."/>
            <person name="Kyrpides N.C."/>
            <person name="Klenk H.P."/>
        </authorList>
    </citation>
    <scope>NUCLEOTIDE SEQUENCE [LARGE SCALE GENOMIC DNA]</scope>
    <source>
        <strain evidence="3">DSM 14365 / CIP 107738 / JCM 11303 / AJ 13395 / SMP-2</strain>
    </source>
</reference>
<dbReference type="Proteomes" id="UP000001880">
    <property type="component" value="Chromosome"/>
</dbReference>
<name>D0LL81_HALO1</name>
<evidence type="ECO:0000313" key="3">
    <source>
        <dbReference type="Proteomes" id="UP000001880"/>
    </source>
</evidence>
<dbReference type="InterPro" id="IPR029068">
    <property type="entry name" value="Glyas_Bleomycin-R_OHBP_Dase"/>
</dbReference>
<accession>D0LL81</accession>
<dbReference type="InterPro" id="IPR028973">
    <property type="entry name" value="PhnB-like"/>
</dbReference>
<dbReference type="RefSeq" id="WP_012831169.1">
    <property type="nucleotide sequence ID" value="NC_013440.1"/>
</dbReference>
<dbReference type="OrthoDB" id="9795306at2"/>
<protein>
    <submittedName>
        <fullName evidence="2">Glyoxalase/bleomycin resistance protein/dioxygenase</fullName>
    </submittedName>
</protein>
<dbReference type="Pfam" id="PF06983">
    <property type="entry name" value="3-dmu-9_3-mt"/>
    <property type="match status" value="1"/>
</dbReference>
<keyword evidence="2" id="KW-0560">Oxidoreductase</keyword>